<evidence type="ECO:0000256" key="5">
    <source>
        <dbReference type="ARBA" id="ARBA00023136"/>
    </source>
</evidence>
<evidence type="ECO:0000313" key="7">
    <source>
        <dbReference type="EMBL" id="PUA38004.1"/>
    </source>
</evidence>
<keyword evidence="3 6" id="KW-0812">Transmembrane</keyword>
<protein>
    <submittedName>
        <fullName evidence="7">Ribose ABC transporter permease</fullName>
    </submittedName>
</protein>
<evidence type="ECO:0000313" key="8">
    <source>
        <dbReference type="Proteomes" id="UP000244184"/>
    </source>
</evidence>
<feature type="transmembrane region" description="Helical" evidence="6">
    <location>
        <begin position="104"/>
        <end position="124"/>
    </location>
</feature>
<dbReference type="GO" id="GO:0022857">
    <property type="term" value="F:transmembrane transporter activity"/>
    <property type="evidence" value="ECO:0007669"/>
    <property type="project" value="InterPro"/>
</dbReference>
<gene>
    <name evidence="7" type="ORF">C8Z91_16505</name>
</gene>
<dbReference type="Proteomes" id="UP000244184">
    <property type="component" value="Unassembled WGS sequence"/>
</dbReference>
<dbReference type="PANTHER" id="PTHR32196:SF72">
    <property type="entry name" value="RIBOSE IMPORT PERMEASE PROTEIN RBSC"/>
    <property type="match status" value="1"/>
</dbReference>
<feature type="transmembrane region" description="Helical" evidence="6">
    <location>
        <begin position="170"/>
        <end position="192"/>
    </location>
</feature>
<feature type="transmembrane region" description="Helical" evidence="6">
    <location>
        <begin position="257"/>
        <end position="281"/>
    </location>
</feature>
<evidence type="ECO:0000256" key="2">
    <source>
        <dbReference type="ARBA" id="ARBA00022475"/>
    </source>
</evidence>
<dbReference type="RefSeq" id="WP_108532300.1">
    <property type="nucleotide sequence ID" value="NZ_PYHP01000043.1"/>
</dbReference>
<evidence type="ECO:0000256" key="4">
    <source>
        <dbReference type="ARBA" id="ARBA00022989"/>
    </source>
</evidence>
<dbReference type="Pfam" id="PF02653">
    <property type="entry name" value="BPD_transp_2"/>
    <property type="match status" value="1"/>
</dbReference>
<comment type="subcellular location">
    <subcellularLocation>
        <location evidence="1">Cell membrane</location>
        <topology evidence="1">Multi-pass membrane protein</topology>
    </subcellularLocation>
</comment>
<organism evidence="7 8">
    <name type="scientific">Paenibacillus elgii</name>
    <dbReference type="NCBI Taxonomy" id="189691"/>
    <lineage>
        <taxon>Bacteria</taxon>
        <taxon>Bacillati</taxon>
        <taxon>Bacillota</taxon>
        <taxon>Bacilli</taxon>
        <taxon>Bacillales</taxon>
        <taxon>Paenibacillaceae</taxon>
        <taxon>Paenibacillus</taxon>
    </lineage>
</organism>
<accession>A0A2T6G1I4</accession>
<dbReference type="AlphaFoldDB" id="A0A2T6G1I4"/>
<feature type="transmembrane region" description="Helical" evidence="6">
    <location>
        <begin position="21"/>
        <end position="43"/>
    </location>
</feature>
<feature type="transmembrane region" description="Helical" evidence="6">
    <location>
        <begin position="130"/>
        <end position="150"/>
    </location>
</feature>
<dbReference type="EMBL" id="PYHP01000043">
    <property type="protein sequence ID" value="PUA38004.1"/>
    <property type="molecule type" value="Genomic_DNA"/>
</dbReference>
<reference evidence="7 8" key="1">
    <citation type="submission" date="2018-03" db="EMBL/GenBank/DDBJ databases">
        <title>Genome sequence of Paenibacillus elgii strain AC13 an antimicrobial compound producing bacteria.</title>
        <authorList>
            <person name="Kurokawa A.S."/>
            <person name="Araujo J.F."/>
            <person name="Costa R.A."/>
            <person name="Ortega D.B."/>
            <person name="Pires A.S."/>
            <person name="Pappas G.J.Jr."/>
            <person name="Franco O.L."/>
            <person name="Barreto C."/>
            <person name="Magalhaes B.S."/>
            <person name="Kruger R.H."/>
        </authorList>
    </citation>
    <scope>NUCLEOTIDE SEQUENCE [LARGE SCALE GENOMIC DNA]</scope>
    <source>
        <strain evidence="7 8">AC13</strain>
    </source>
</reference>
<sequence>MKTNIAVSTGNEPVMRNKIMYYWNQLGMLIILVLMCVLMAFITPNFMEVTNVINVLKQVSITAILAAGMTVVILTGGIDLSVGSTLALSGVLSVMLTNAGVNPVISMLAGAAAGYVVGAINGYFTAAVKLPPFIVTLGSMTYVRGLAYVISGGYPIVLQDVTFKYLGAGYFLKIPTPIYIMAFVYVVMYFILKYTMFGRHIYAIGGNQEAARLTGIKVEKTLIHVYSISGFLAGAAGVVMAGRLFSGQPMVGVGMELDAIAAVILGGTSFVGGFGRIQGTIIGVLTMGVLTNGLTLLNVDYYWQLVVKGAVIVVAVLLDRLRSRS</sequence>
<proteinExistence type="predicted"/>
<keyword evidence="2" id="KW-1003">Cell membrane</keyword>
<feature type="transmembrane region" description="Helical" evidence="6">
    <location>
        <begin position="301"/>
        <end position="318"/>
    </location>
</feature>
<dbReference type="GO" id="GO:0005886">
    <property type="term" value="C:plasma membrane"/>
    <property type="evidence" value="ECO:0007669"/>
    <property type="project" value="UniProtKB-SubCell"/>
</dbReference>
<evidence type="ECO:0000256" key="6">
    <source>
        <dbReference type="SAM" id="Phobius"/>
    </source>
</evidence>
<keyword evidence="4 6" id="KW-1133">Transmembrane helix</keyword>
<name>A0A2T6G1I4_9BACL</name>
<evidence type="ECO:0000256" key="1">
    <source>
        <dbReference type="ARBA" id="ARBA00004651"/>
    </source>
</evidence>
<dbReference type="CDD" id="cd06579">
    <property type="entry name" value="TM_PBP1_transp_AraH_like"/>
    <property type="match status" value="1"/>
</dbReference>
<evidence type="ECO:0000256" key="3">
    <source>
        <dbReference type="ARBA" id="ARBA00022692"/>
    </source>
</evidence>
<feature type="transmembrane region" description="Helical" evidence="6">
    <location>
        <begin position="223"/>
        <end position="245"/>
    </location>
</feature>
<dbReference type="PANTHER" id="PTHR32196">
    <property type="entry name" value="ABC TRANSPORTER PERMEASE PROTEIN YPHD-RELATED-RELATED"/>
    <property type="match status" value="1"/>
</dbReference>
<comment type="caution">
    <text evidence="7">The sequence shown here is derived from an EMBL/GenBank/DDBJ whole genome shotgun (WGS) entry which is preliminary data.</text>
</comment>
<dbReference type="InterPro" id="IPR001851">
    <property type="entry name" value="ABC_transp_permease"/>
</dbReference>
<keyword evidence="5 6" id="KW-0472">Membrane</keyword>
<feature type="transmembrane region" description="Helical" evidence="6">
    <location>
        <begin position="63"/>
        <end position="92"/>
    </location>
</feature>